<evidence type="ECO:0000259" key="1">
    <source>
        <dbReference type="SMART" id="SM01321"/>
    </source>
</evidence>
<gene>
    <name evidence="2" type="ordered locus">Halsa_0613</name>
</gene>
<dbReference type="GO" id="GO:0003677">
    <property type="term" value="F:DNA binding"/>
    <property type="evidence" value="ECO:0007669"/>
    <property type="project" value="InterPro"/>
</dbReference>
<reference evidence="2 3" key="2">
    <citation type="journal article" date="2011" name="J. Bacteriol.">
        <title>Complete Genome Sequence of the Haloalkaliphilic, Hydrogen Producing Halanaerobium hydrogenoformans.</title>
        <authorList>
            <person name="Brown S.D."/>
            <person name="Begemann M.B."/>
            <person name="Mormile M.R."/>
            <person name="Wall J.D."/>
            <person name="Han C.S."/>
            <person name="Goodwin L.A."/>
            <person name="Pitluck S."/>
            <person name="Land M.L."/>
            <person name="Hauser L.J."/>
            <person name="Elias D.A."/>
        </authorList>
    </citation>
    <scope>NUCLEOTIDE SEQUENCE [LARGE SCALE GENOMIC DNA]</scope>
    <source>
        <strain evidence="3">sapolanicus</strain>
    </source>
</reference>
<protein>
    <submittedName>
        <fullName evidence="2">Transposase IS200-family protein</fullName>
    </submittedName>
</protein>
<dbReference type="EMBL" id="CP002304">
    <property type="protein sequence ID" value="ADQ14068.1"/>
    <property type="molecule type" value="Genomic_DNA"/>
</dbReference>
<dbReference type="SMART" id="SM01321">
    <property type="entry name" value="Y1_Tnp"/>
    <property type="match status" value="1"/>
</dbReference>
<dbReference type="Pfam" id="PF01797">
    <property type="entry name" value="Y1_Tnp"/>
    <property type="match status" value="1"/>
</dbReference>
<reference evidence="2 3" key="1">
    <citation type="submission" date="2010-11" db="EMBL/GenBank/DDBJ databases">
        <title>Complete sequence of Halanaerobium sp. sapolanicus.</title>
        <authorList>
            <consortium name="US DOE Joint Genome Institute"/>
            <person name="Lucas S."/>
            <person name="Copeland A."/>
            <person name="Lapidus A."/>
            <person name="Cheng J.-F."/>
            <person name="Bruce D."/>
            <person name="Goodwin L."/>
            <person name="Pitluck S."/>
            <person name="Davenport K."/>
            <person name="Detter J.C."/>
            <person name="Han C."/>
            <person name="Tapia R."/>
            <person name="Land M."/>
            <person name="Hauser L."/>
            <person name="Jeffries C."/>
            <person name="Kyrpides N."/>
            <person name="Ivanova N."/>
            <person name="Mikhailova N."/>
            <person name="Begemann M.B."/>
            <person name="Mormile M.R."/>
            <person name="Wall J.D."/>
            <person name="Elias D.A."/>
            <person name="Woyke T."/>
        </authorList>
    </citation>
    <scope>NUCLEOTIDE SEQUENCE [LARGE SCALE GENOMIC DNA]</scope>
    <source>
        <strain evidence="3">sapolanicus</strain>
    </source>
</reference>
<dbReference type="HOGENOM" id="CLU_101320_2_2_9"/>
<name>E4RLY5_HALHG</name>
<dbReference type="KEGG" id="has:Halsa_0613"/>
<dbReference type="GO" id="GO:0006313">
    <property type="term" value="P:DNA transposition"/>
    <property type="evidence" value="ECO:0007669"/>
    <property type="project" value="InterPro"/>
</dbReference>
<dbReference type="GO" id="GO:0004803">
    <property type="term" value="F:transposase activity"/>
    <property type="evidence" value="ECO:0007669"/>
    <property type="project" value="InterPro"/>
</dbReference>
<proteinExistence type="predicted"/>
<keyword evidence="3" id="KW-1185">Reference proteome</keyword>
<evidence type="ECO:0000313" key="2">
    <source>
        <dbReference type="EMBL" id="ADQ14068.1"/>
    </source>
</evidence>
<dbReference type="Proteomes" id="UP000007434">
    <property type="component" value="Chromosome"/>
</dbReference>
<dbReference type="Gene3D" id="3.30.70.1290">
    <property type="entry name" value="Transposase IS200-like"/>
    <property type="match status" value="1"/>
</dbReference>
<dbReference type="OrthoDB" id="9798161at2"/>
<dbReference type="STRING" id="656519.Halsa_0613"/>
<dbReference type="PANTHER" id="PTHR33360:SF4">
    <property type="entry name" value="TRANSPOSASE IS200-LIKE PROTEIN"/>
    <property type="match status" value="1"/>
</dbReference>
<dbReference type="eggNOG" id="COG1943">
    <property type="taxonomic scope" value="Bacteria"/>
</dbReference>
<organism evidence="2 3">
    <name type="scientific">Halanaerobium hydrogeniformans</name>
    <name type="common">Halanaerobium sp. (strain sapolanicus)</name>
    <dbReference type="NCBI Taxonomy" id="656519"/>
    <lineage>
        <taxon>Bacteria</taxon>
        <taxon>Bacillati</taxon>
        <taxon>Bacillota</taxon>
        <taxon>Clostridia</taxon>
        <taxon>Halanaerobiales</taxon>
        <taxon>Halanaerobiaceae</taxon>
        <taxon>Halanaerobium</taxon>
    </lineage>
</organism>
<dbReference type="AlphaFoldDB" id="E4RLY5"/>
<dbReference type="RefSeq" id="WP_013405163.1">
    <property type="nucleotide sequence ID" value="NC_014654.1"/>
</dbReference>
<feature type="domain" description="Transposase IS200-like" evidence="1">
    <location>
        <begin position="12"/>
        <end position="115"/>
    </location>
</feature>
<dbReference type="InterPro" id="IPR002686">
    <property type="entry name" value="Transposase_17"/>
</dbReference>
<accession>E4RLY5</accession>
<dbReference type="SUPFAM" id="SSF143422">
    <property type="entry name" value="Transposase IS200-like"/>
    <property type="match status" value="1"/>
</dbReference>
<evidence type="ECO:0000313" key="3">
    <source>
        <dbReference type="Proteomes" id="UP000007434"/>
    </source>
</evidence>
<dbReference type="NCBIfam" id="NF033573">
    <property type="entry name" value="transpos_IS200"/>
    <property type="match status" value="1"/>
</dbReference>
<dbReference type="PANTHER" id="PTHR33360">
    <property type="entry name" value="TRANSPOSASE FOR INSERTION SEQUENCE ELEMENT IS200"/>
    <property type="match status" value="1"/>
</dbReference>
<dbReference type="InterPro" id="IPR036515">
    <property type="entry name" value="Transposase_17_sf"/>
</dbReference>
<sequence length="119" mass="13928">MSNQLDSNRHAKYNLIYHLVVVTKFRKECISDNMYSDLNKHFKRLLEGKNCNLLEFGGEKDHIHVMFSTPPQVQLSKVLNSLKTSTSRLIRRDYGDYLKDFYLKNISGQEVIVLCVFVK</sequence>